<accession>A0A1A9VFB1</accession>
<feature type="compositionally biased region" description="Low complexity" evidence="1">
    <location>
        <begin position="97"/>
        <end position="112"/>
    </location>
</feature>
<evidence type="ECO:0000313" key="2">
    <source>
        <dbReference type="EnsemblMetazoa" id="GAUT035453-PA"/>
    </source>
</evidence>
<sequence>MTTSKLLSSRIDDSDETSEVTLTLIKELSLTDRFARDHYRKLLSAFVAALCRSLAICCDLDGRIPTAGVLRKPPEAVAAAAYERSQLGRLQPPTAPSSRISSFSRRSISTSA</sequence>
<dbReference type="AlphaFoldDB" id="A0A1A9VFB1"/>
<keyword evidence="3" id="KW-1185">Reference proteome</keyword>
<dbReference type="EnsemblMetazoa" id="GAUT035453-RA">
    <property type="protein sequence ID" value="GAUT035453-PA"/>
    <property type="gene ID" value="GAUT035453"/>
</dbReference>
<reference evidence="2" key="1">
    <citation type="submission" date="2020-05" db="UniProtKB">
        <authorList>
            <consortium name="EnsemblMetazoa"/>
        </authorList>
    </citation>
    <scope>IDENTIFICATION</scope>
    <source>
        <strain evidence="2">TTRI</strain>
    </source>
</reference>
<organism evidence="2 3">
    <name type="scientific">Glossina austeni</name>
    <name type="common">Savannah tsetse fly</name>
    <dbReference type="NCBI Taxonomy" id="7395"/>
    <lineage>
        <taxon>Eukaryota</taxon>
        <taxon>Metazoa</taxon>
        <taxon>Ecdysozoa</taxon>
        <taxon>Arthropoda</taxon>
        <taxon>Hexapoda</taxon>
        <taxon>Insecta</taxon>
        <taxon>Pterygota</taxon>
        <taxon>Neoptera</taxon>
        <taxon>Endopterygota</taxon>
        <taxon>Diptera</taxon>
        <taxon>Brachycera</taxon>
        <taxon>Muscomorpha</taxon>
        <taxon>Hippoboscoidea</taxon>
        <taxon>Glossinidae</taxon>
        <taxon>Glossina</taxon>
    </lineage>
</organism>
<evidence type="ECO:0000256" key="1">
    <source>
        <dbReference type="SAM" id="MobiDB-lite"/>
    </source>
</evidence>
<dbReference type="VEuPathDB" id="VectorBase:GAUT035453"/>
<proteinExistence type="predicted"/>
<dbReference type="Proteomes" id="UP000078200">
    <property type="component" value="Unassembled WGS sequence"/>
</dbReference>
<name>A0A1A9VFB1_GLOAU</name>
<feature type="region of interest" description="Disordered" evidence="1">
    <location>
        <begin position="88"/>
        <end position="112"/>
    </location>
</feature>
<protein>
    <submittedName>
        <fullName evidence="2">Uncharacterized protein</fullName>
    </submittedName>
</protein>
<evidence type="ECO:0000313" key="3">
    <source>
        <dbReference type="Proteomes" id="UP000078200"/>
    </source>
</evidence>